<dbReference type="Pfam" id="PF13475">
    <property type="entry name" value="DUF4116"/>
    <property type="match status" value="3"/>
</dbReference>
<organism evidence="2 3">
    <name type="scientific">Symbiodinium natans</name>
    <dbReference type="NCBI Taxonomy" id="878477"/>
    <lineage>
        <taxon>Eukaryota</taxon>
        <taxon>Sar</taxon>
        <taxon>Alveolata</taxon>
        <taxon>Dinophyceae</taxon>
        <taxon>Suessiales</taxon>
        <taxon>Symbiodiniaceae</taxon>
        <taxon>Symbiodinium</taxon>
    </lineage>
</organism>
<dbReference type="SUPFAM" id="SSF54236">
    <property type="entry name" value="Ubiquitin-like"/>
    <property type="match status" value="1"/>
</dbReference>
<reference evidence="2" key="1">
    <citation type="submission" date="2021-02" db="EMBL/GenBank/DDBJ databases">
        <authorList>
            <person name="Dougan E. K."/>
            <person name="Rhodes N."/>
            <person name="Thang M."/>
            <person name="Chan C."/>
        </authorList>
    </citation>
    <scope>NUCLEOTIDE SEQUENCE</scope>
</reference>
<feature type="domain" description="DUF4116" evidence="1">
    <location>
        <begin position="132"/>
        <end position="175"/>
    </location>
</feature>
<evidence type="ECO:0000259" key="1">
    <source>
        <dbReference type="Pfam" id="PF13475"/>
    </source>
</evidence>
<dbReference type="AlphaFoldDB" id="A0A812R2K1"/>
<feature type="domain" description="DUF4116" evidence="1">
    <location>
        <begin position="182"/>
        <end position="229"/>
    </location>
</feature>
<dbReference type="InterPro" id="IPR025197">
    <property type="entry name" value="DUF4116"/>
</dbReference>
<dbReference type="Proteomes" id="UP000604046">
    <property type="component" value="Unassembled WGS sequence"/>
</dbReference>
<evidence type="ECO:0000313" key="2">
    <source>
        <dbReference type="EMBL" id="CAE7414661.1"/>
    </source>
</evidence>
<gene>
    <name evidence="2" type="ORF">SNAT2548_LOCUS22541</name>
</gene>
<name>A0A812R2K1_9DINO</name>
<evidence type="ECO:0000313" key="3">
    <source>
        <dbReference type="Proteomes" id="UP000604046"/>
    </source>
</evidence>
<sequence length="786" mass="86987">MGTVDREADREAGKAAEGVVADAAEVREVIVRASGLSASCTFSCPSLSSVRDVKSFIEKETDIPSRELRVCFQERELKDSEKLIGITQPDDLCELELSFLRRDPEQARWLEAVMQDPDGSFLAEAPSSIRDDGEVVLAAVMQNGRALQFASDRLRSDRFVVLQALEEDSSAFKFAATCLHANRDVMLAAVHRNGLTLESAVRELQGDRELVSAAVCQNGMALRFASEVLQADRKIVSMAVENDCNALQFAAKELQSDRELQDMERHEALVLKVLLSSKVRRLLTVDLRDQLVQTLTDYRRHFEPSAFGAALELWERCFRETRRSDVGHGRSNEAFADEKRTAEEERASVADALWKDEGPGSTEELFRLFGQWFVWQSACKEAELALQVCDEVPRVPIGDEIAWKRLGPEIKKYLEGFTDAVQSLIEELECEKAFYNEAWAAHGLGSEHLAVAAAAMVAAVRPRVEKLKAGVWPTGPPVLEVPPGGGRLIQVLEALDREASRHRESQVPPSEPLVDILVPHVTSALAESLAALDRDITSKALDGDPDTLFVPLRPPSSIYCQAVVTLWRFIHDALDAPLSLGLPVDIVVSPFIKDFLGQVLQRSADRLVRSYEDREAFGMSIRAAQVAGELKITNCAVDSDEDEGPAKIADAKRSHGRGRKKFLTKLSGKSLPEEVTKNSVMEVRLLEVNPKVIAAPVRQVMVRLSSIGFCLAELADVHTKLFKMINSGDDDGCPTARHNEARMLICEELPELQESLLHQGQTLAKYLAARLVYHELRAEILPQTGS</sequence>
<dbReference type="Gene3D" id="3.10.20.90">
    <property type="entry name" value="Phosphatidylinositol 3-kinase Catalytic Subunit, Chain A, domain 1"/>
    <property type="match status" value="1"/>
</dbReference>
<dbReference type="InterPro" id="IPR029071">
    <property type="entry name" value="Ubiquitin-like_domsf"/>
</dbReference>
<keyword evidence="3" id="KW-1185">Reference proteome</keyword>
<dbReference type="EMBL" id="CAJNDS010002292">
    <property type="protein sequence ID" value="CAE7414661.1"/>
    <property type="molecule type" value="Genomic_DNA"/>
</dbReference>
<accession>A0A812R2K1</accession>
<feature type="domain" description="DUF4116" evidence="1">
    <location>
        <begin position="232"/>
        <end position="260"/>
    </location>
</feature>
<proteinExistence type="predicted"/>
<comment type="caution">
    <text evidence="2">The sequence shown here is derived from an EMBL/GenBank/DDBJ whole genome shotgun (WGS) entry which is preliminary data.</text>
</comment>
<dbReference type="OrthoDB" id="434757at2759"/>
<protein>
    <recommendedName>
        <fullName evidence="1">DUF4116 domain-containing protein</fullName>
    </recommendedName>
</protein>